<evidence type="ECO:0000256" key="4">
    <source>
        <dbReference type="SAM" id="MobiDB-lite"/>
    </source>
</evidence>
<evidence type="ECO:0000259" key="5">
    <source>
        <dbReference type="Pfam" id="PF14226"/>
    </source>
</evidence>
<accession>A0A365U5F5</accession>
<sequence>MTQSLPIPRLDARALDAGAASELAALRRGVEEAGFLVLHATAIPRTQVEALIAAYRDFFTRPEAEKRAVDMARTGSNRGWGAPRSERVDPAANPDYKEVFDCGYELPPDDPWRARGLSVYADNLWPEGLPAFRATVERYQRDALAVSLRLLRAIAQALGADPEYFADKFTRPMALLRANYYPPRPEGAGARDFGIGAHTDYGCVTLLATDVKRGPVMGWRCRTRACAGQGRSARDRAGRAETRPVSDRAQR</sequence>
<name>A0A365U5F5_9RHOB</name>
<gene>
    <name evidence="6" type="ORF">DRV85_16270</name>
</gene>
<comment type="caution">
    <text evidence="6">The sequence shown here is derived from an EMBL/GenBank/DDBJ whole genome shotgun (WGS) entry which is preliminary data.</text>
</comment>
<organism evidence="6 7">
    <name type="scientific">Rhodosalinus halophilus</name>
    <dbReference type="NCBI Taxonomy" id="2259333"/>
    <lineage>
        <taxon>Bacteria</taxon>
        <taxon>Pseudomonadati</taxon>
        <taxon>Pseudomonadota</taxon>
        <taxon>Alphaproteobacteria</taxon>
        <taxon>Rhodobacterales</taxon>
        <taxon>Paracoccaceae</taxon>
        <taxon>Rhodosalinus</taxon>
    </lineage>
</organism>
<dbReference type="InterPro" id="IPR027443">
    <property type="entry name" value="IPNS-like_sf"/>
</dbReference>
<feature type="domain" description="Non-haem dioxygenase N-terminal" evidence="5">
    <location>
        <begin position="7"/>
        <end position="127"/>
    </location>
</feature>
<dbReference type="SUPFAM" id="SSF51197">
    <property type="entry name" value="Clavaminate synthase-like"/>
    <property type="match status" value="1"/>
</dbReference>
<evidence type="ECO:0000313" key="7">
    <source>
        <dbReference type="Proteomes" id="UP000253370"/>
    </source>
</evidence>
<evidence type="ECO:0000313" key="6">
    <source>
        <dbReference type="EMBL" id="RBI83363.1"/>
    </source>
</evidence>
<dbReference type="Gene3D" id="2.60.120.330">
    <property type="entry name" value="B-lactam Antibiotic, Isopenicillin N Synthase, Chain"/>
    <property type="match status" value="1"/>
</dbReference>
<dbReference type="Pfam" id="PF14226">
    <property type="entry name" value="DIOX_N"/>
    <property type="match status" value="1"/>
</dbReference>
<feature type="compositionally biased region" description="Basic and acidic residues" evidence="4">
    <location>
        <begin position="232"/>
        <end position="251"/>
    </location>
</feature>
<keyword evidence="2" id="KW-0560">Oxidoreductase</keyword>
<dbReference type="GO" id="GO:0016491">
    <property type="term" value="F:oxidoreductase activity"/>
    <property type="evidence" value="ECO:0007669"/>
    <property type="project" value="UniProtKB-KW"/>
</dbReference>
<dbReference type="EMBL" id="QNTQ01000018">
    <property type="protein sequence ID" value="RBI83363.1"/>
    <property type="molecule type" value="Genomic_DNA"/>
</dbReference>
<dbReference type="RefSeq" id="WP_113290535.1">
    <property type="nucleotide sequence ID" value="NZ_QNTQ01000018.1"/>
</dbReference>
<evidence type="ECO:0000256" key="1">
    <source>
        <dbReference type="ARBA" id="ARBA00022723"/>
    </source>
</evidence>
<keyword evidence="3" id="KW-0408">Iron</keyword>
<evidence type="ECO:0000256" key="3">
    <source>
        <dbReference type="ARBA" id="ARBA00023004"/>
    </source>
</evidence>
<dbReference type="OrthoDB" id="21825at2"/>
<dbReference type="InterPro" id="IPR026992">
    <property type="entry name" value="DIOX_N"/>
</dbReference>
<dbReference type="GO" id="GO:0046872">
    <property type="term" value="F:metal ion binding"/>
    <property type="evidence" value="ECO:0007669"/>
    <property type="project" value="UniProtKB-KW"/>
</dbReference>
<protein>
    <recommendedName>
        <fullName evidence="5">Non-haem dioxygenase N-terminal domain-containing protein</fullName>
    </recommendedName>
</protein>
<dbReference type="PANTHER" id="PTHR10209:SF885">
    <property type="entry name" value="2OG-FE(II) OXYGENASE FAMILY, PUTATIVE (AFU_ORTHOLOGUE AFUA_2G00750)-RELATED"/>
    <property type="match status" value="1"/>
</dbReference>
<dbReference type="Proteomes" id="UP000253370">
    <property type="component" value="Unassembled WGS sequence"/>
</dbReference>
<keyword evidence="1" id="KW-0479">Metal-binding</keyword>
<dbReference type="PANTHER" id="PTHR10209">
    <property type="entry name" value="OXIDOREDUCTASE, 2OG-FE II OXYGENASE FAMILY PROTEIN"/>
    <property type="match status" value="1"/>
</dbReference>
<keyword evidence="7" id="KW-1185">Reference proteome</keyword>
<proteinExistence type="predicted"/>
<dbReference type="AlphaFoldDB" id="A0A365U5F5"/>
<evidence type="ECO:0000256" key="2">
    <source>
        <dbReference type="ARBA" id="ARBA00023002"/>
    </source>
</evidence>
<feature type="region of interest" description="Disordered" evidence="4">
    <location>
        <begin position="230"/>
        <end position="251"/>
    </location>
</feature>
<reference evidence="6 7" key="1">
    <citation type="submission" date="2018-07" db="EMBL/GenBank/DDBJ databases">
        <title>Rhodosalinus sp. strain E84T genomic sequence and assembly.</title>
        <authorList>
            <person name="Liu Z.-W."/>
            <person name="Lu D.-C."/>
        </authorList>
    </citation>
    <scope>NUCLEOTIDE SEQUENCE [LARGE SCALE GENOMIC DNA]</scope>
    <source>
        <strain evidence="6 7">E84</strain>
    </source>
</reference>